<reference evidence="3" key="1">
    <citation type="submission" date="2025-08" db="UniProtKB">
        <authorList>
            <consortium name="Ensembl"/>
        </authorList>
    </citation>
    <scope>IDENTIFICATION</scope>
</reference>
<dbReference type="InterPro" id="IPR043502">
    <property type="entry name" value="DNA/RNA_pol_sf"/>
</dbReference>
<dbReference type="GO" id="GO:0003676">
    <property type="term" value="F:nucleic acid binding"/>
    <property type="evidence" value="ECO:0007669"/>
    <property type="project" value="InterPro"/>
</dbReference>
<dbReference type="SUPFAM" id="SSF56672">
    <property type="entry name" value="DNA/RNA polymerases"/>
    <property type="match status" value="1"/>
</dbReference>
<dbReference type="STRING" id="48701.ENSPMEP00000032512"/>
<feature type="compositionally biased region" description="Polar residues" evidence="1">
    <location>
        <begin position="1"/>
        <end position="13"/>
    </location>
</feature>
<evidence type="ECO:0000256" key="1">
    <source>
        <dbReference type="SAM" id="MobiDB-lite"/>
    </source>
</evidence>
<feature type="region of interest" description="Disordered" evidence="1">
    <location>
        <begin position="1"/>
        <end position="158"/>
    </location>
</feature>
<evidence type="ECO:0000313" key="4">
    <source>
        <dbReference type="Proteomes" id="UP000261480"/>
    </source>
</evidence>
<feature type="compositionally biased region" description="Low complexity" evidence="1">
    <location>
        <begin position="87"/>
        <end position="100"/>
    </location>
</feature>
<sequence length="553" mass="61168">MTRQQALSDSSEGARSLGSDPPPRPPAPLRRRRSRSACTAPIPRSRPRRLSWRLTLAAASPPTCRRSRPALRESPSLSHWSKPPPEQAATSTAEPPATSTPKPPAVVSAGDGERKQPVLRRAGGPGQPFSETPRACCCTPTGARPHRQGPGGGGTTRPLLVQATRPLRCRETRGGSNHATLINGNPNKFKGPLVPLSGLGGNVIFGKAVKLPLKIGQLPIAEYTALVTPVKEWIIGMDVLAGMTLHLQQGKFEFGVPRPLQMKSVLVGKVKMPPFPIPLATQMVSMKQYQIPGGQEEISATIKDYVAAGVLKKCTTSWNNPIWPVRKSDGTWRMTVDYRQLNKHTPPLTSAVPDIISIIERFICLFGYWRNHIPHLGQILQPMYQVTRKKEEFTWGESQQRVFELAKEAIQQAVSLGKMMSGPVELQVSAVNDYGVHIFSDSWSVVNGLTTWVPTWKNNGWKIQNKEVWGKELWTEIWEKIQSIPVTITHVDAHTKSTEAEALHNRYIDGVFRAMQVARESSVGLARWFHPIRFQSLCVARTGSVHIQNMVFG</sequence>
<dbReference type="PROSITE" id="PS50879">
    <property type="entry name" value="RNASE_H_1"/>
    <property type="match status" value="1"/>
</dbReference>
<dbReference type="SUPFAM" id="SSF50630">
    <property type="entry name" value="Acid proteases"/>
    <property type="match status" value="1"/>
</dbReference>
<dbReference type="Ensembl" id="ENSPMET00000026467.1">
    <property type="protein sequence ID" value="ENSPMEP00000032512.1"/>
    <property type="gene ID" value="ENSPMEG00000020431.1"/>
</dbReference>
<keyword evidence="4" id="KW-1185">Reference proteome</keyword>
<reference evidence="3" key="2">
    <citation type="submission" date="2025-09" db="UniProtKB">
        <authorList>
            <consortium name="Ensembl"/>
        </authorList>
    </citation>
    <scope>IDENTIFICATION</scope>
</reference>
<dbReference type="PANTHER" id="PTHR33064:SF29">
    <property type="entry name" value="PEPTIDASE A2 DOMAIN-CONTAINING PROTEIN-RELATED"/>
    <property type="match status" value="1"/>
</dbReference>
<evidence type="ECO:0000313" key="3">
    <source>
        <dbReference type="Ensembl" id="ENSPMEP00000032512.1"/>
    </source>
</evidence>
<dbReference type="Pfam" id="PF00075">
    <property type="entry name" value="RNase_H"/>
    <property type="match status" value="1"/>
</dbReference>
<name>A0A3B3YYQ3_9TELE</name>
<dbReference type="GO" id="GO:0004523">
    <property type="term" value="F:RNA-DNA hybrid ribonuclease activity"/>
    <property type="evidence" value="ECO:0007669"/>
    <property type="project" value="InterPro"/>
</dbReference>
<feature type="domain" description="RNase H type-1" evidence="2">
    <location>
        <begin position="352"/>
        <end position="517"/>
    </location>
</feature>
<dbReference type="PANTHER" id="PTHR33064">
    <property type="entry name" value="POL PROTEIN"/>
    <property type="match status" value="1"/>
</dbReference>
<protein>
    <recommendedName>
        <fullName evidence="2">RNase H type-1 domain-containing protein</fullName>
    </recommendedName>
</protein>
<dbReference type="Proteomes" id="UP000261480">
    <property type="component" value="Unplaced"/>
</dbReference>
<dbReference type="AlphaFoldDB" id="A0A3B3YYQ3"/>
<evidence type="ECO:0000259" key="2">
    <source>
        <dbReference type="PROSITE" id="PS50879"/>
    </source>
</evidence>
<dbReference type="InterPro" id="IPR002156">
    <property type="entry name" value="RNaseH_domain"/>
</dbReference>
<dbReference type="Gene3D" id="3.30.420.10">
    <property type="entry name" value="Ribonuclease H-like superfamily/Ribonuclease H"/>
    <property type="match status" value="1"/>
</dbReference>
<accession>A0A3B3YYQ3</accession>
<proteinExistence type="predicted"/>
<dbReference type="InterPro" id="IPR051320">
    <property type="entry name" value="Viral_Replic_Matur_Polypro"/>
</dbReference>
<dbReference type="InterPro" id="IPR036397">
    <property type="entry name" value="RNaseH_sf"/>
</dbReference>
<dbReference type="GO" id="GO:0006259">
    <property type="term" value="P:DNA metabolic process"/>
    <property type="evidence" value="ECO:0007669"/>
    <property type="project" value="UniProtKB-ARBA"/>
</dbReference>
<dbReference type="Gene3D" id="3.10.10.10">
    <property type="entry name" value="HIV Type 1 Reverse Transcriptase, subunit A, domain 1"/>
    <property type="match status" value="1"/>
</dbReference>
<dbReference type="InterPro" id="IPR021109">
    <property type="entry name" value="Peptidase_aspartic_dom_sf"/>
</dbReference>
<organism evidence="3 4">
    <name type="scientific">Poecilia mexicana</name>
    <dbReference type="NCBI Taxonomy" id="48701"/>
    <lineage>
        <taxon>Eukaryota</taxon>
        <taxon>Metazoa</taxon>
        <taxon>Chordata</taxon>
        <taxon>Craniata</taxon>
        <taxon>Vertebrata</taxon>
        <taxon>Euteleostomi</taxon>
        <taxon>Actinopterygii</taxon>
        <taxon>Neopterygii</taxon>
        <taxon>Teleostei</taxon>
        <taxon>Neoteleostei</taxon>
        <taxon>Acanthomorphata</taxon>
        <taxon>Ovalentaria</taxon>
        <taxon>Atherinomorphae</taxon>
        <taxon>Cyprinodontiformes</taxon>
        <taxon>Poeciliidae</taxon>
        <taxon>Poeciliinae</taxon>
        <taxon>Poecilia</taxon>
    </lineage>
</organism>